<dbReference type="Proteomes" id="UP000427769">
    <property type="component" value="Chromosome"/>
</dbReference>
<evidence type="ECO:0000313" key="1">
    <source>
        <dbReference type="EMBL" id="BBO79012.1"/>
    </source>
</evidence>
<gene>
    <name evidence="1" type="ORF">DSCW_64290</name>
</gene>
<sequence length="132" mass="14169">MIDTGGIVSLSGRIVREGEAGLGLAFSEDYADEELNPLGQKDHFLAFAINDQTLLDTFYSLYGIEYNVGLDDVWLIAFEDLNLGDADYTDLVAVVSCPSQLNSAPIPTPMPGAVWFLGSGILGIAGLRKRKG</sequence>
<dbReference type="EMBL" id="AP021875">
    <property type="protein sequence ID" value="BBO79012.1"/>
    <property type="molecule type" value="Genomic_DNA"/>
</dbReference>
<dbReference type="RefSeq" id="WP_155307588.1">
    <property type="nucleotide sequence ID" value="NZ_AP021875.1"/>
</dbReference>
<accession>A0A5K7ZAE8</accession>
<name>A0A5K7ZAE8_9BACT</name>
<proteinExistence type="predicted"/>
<evidence type="ECO:0000313" key="2">
    <source>
        <dbReference type="Proteomes" id="UP000427769"/>
    </source>
</evidence>
<dbReference type="KEGG" id="dwd:DSCW_64290"/>
<dbReference type="AlphaFoldDB" id="A0A5K7ZAE8"/>
<reference evidence="1 2" key="1">
    <citation type="submission" date="2019-11" db="EMBL/GenBank/DDBJ databases">
        <title>Comparative genomics of hydrocarbon-degrading Desulfosarcina strains.</title>
        <authorList>
            <person name="Watanabe M."/>
            <person name="Kojima H."/>
            <person name="Fukui M."/>
        </authorList>
    </citation>
    <scope>NUCLEOTIDE SEQUENCE [LARGE SCALE GENOMIC DNA]</scope>
    <source>
        <strain evidence="1 2">PP31</strain>
    </source>
</reference>
<keyword evidence="2" id="KW-1185">Reference proteome</keyword>
<protein>
    <submittedName>
        <fullName evidence="1">Uncharacterized protein</fullName>
    </submittedName>
</protein>
<organism evidence="1 2">
    <name type="scientific">Desulfosarcina widdelii</name>
    <dbReference type="NCBI Taxonomy" id="947919"/>
    <lineage>
        <taxon>Bacteria</taxon>
        <taxon>Pseudomonadati</taxon>
        <taxon>Thermodesulfobacteriota</taxon>
        <taxon>Desulfobacteria</taxon>
        <taxon>Desulfobacterales</taxon>
        <taxon>Desulfosarcinaceae</taxon>
        <taxon>Desulfosarcina</taxon>
    </lineage>
</organism>
<dbReference type="OrthoDB" id="500962at2"/>